<accession>E6X1Q9</accession>
<dbReference type="InterPro" id="IPR036286">
    <property type="entry name" value="LexA/Signal_pep-like_sf"/>
</dbReference>
<evidence type="ECO:0000256" key="3">
    <source>
        <dbReference type="ARBA" id="ARBA00023163"/>
    </source>
</evidence>
<evidence type="ECO:0000256" key="2">
    <source>
        <dbReference type="ARBA" id="ARBA00023125"/>
    </source>
</evidence>
<keyword evidence="6" id="KW-1185">Reference proteome</keyword>
<evidence type="ECO:0000259" key="4">
    <source>
        <dbReference type="Pfam" id="PF00717"/>
    </source>
</evidence>
<dbReference type="CDD" id="cd06529">
    <property type="entry name" value="S24_LexA-like"/>
    <property type="match status" value="1"/>
</dbReference>
<organism evidence="5 6">
    <name type="scientific">Nitratifractor salsuginis (strain DSM 16511 / JCM 12458 / E9I37-1)</name>
    <dbReference type="NCBI Taxonomy" id="749222"/>
    <lineage>
        <taxon>Bacteria</taxon>
        <taxon>Pseudomonadati</taxon>
        <taxon>Campylobacterota</taxon>
        <taxon>Epsilonproteobacteria</taxon>
        <taxon>Campylobacterales</taxon>
        <taxon>Sulfurovaceae</taxon>
        <taxon>Nitratifractor</taxon>
    </lineage>
</organism>
<reference evidence="5 6" key="1">
    <citation type="journal article" date="2011" name="Stand. Genomic Sci.">
        <title>Complete genome sequence of Nitratifractor salsuginis type strain (E9I37-1).</title>
        <authorList>
            <person name="Anderson I."/>
            <person name="Sikorski J."/>
            <person name="Zeytun A."/>
            <person name="Nolan M."/>
            <person name="Lapidus A."/>
            <person name="Lucas S."/>
            <person name="Hammon N."/>
            <person name="Deshpande S."/>
            <person name="Cheng J.F."/>
            <person name="Tapia R."/>
            <person name="Han C."/>
            <person name="Goodwin L."/>
            <person name="Pitluck S."/>
            <person name="Liolios K."/>
            <person name="Pagani I."/>
            <person name="Ivanova N."/>
            <person name="Huntemann M."/>
            <person name="Mavromatis K."/>
            <person name="Ovchinikova G."/>
            <person name="Pati A."/>
            <person name="Chen A."/>
            <person name="Palaniappan K."/>
            <person name="Land M."/>
            <person name="Hauser L."/>
            <person name="Brambilla E.M."/>
            <person name="Ngatchou-Djao O.D."/>
            <person name="Rohde M."/>
            <person name="Tindall B.J."/>
            <person name="Goker M."/>
            <person name="Detter J.C."/>
            <person name="Woyke T."/>
            <person name="Bristow J."/>
            <person name="Eisen J.A."/>
            <person name="Markowitz V."/>
            <person name="Hugenholtz P."/>
            <person name="Klenk H.P."/>
            <person name="Kyrpides N.C."/>
        </authorList>
    </citation>
    <scope>NUCLEOTIDE SEQUENCE [LARGE SCALE GENOMIC DNA]</scope>
    <source>
        <strain evidence="6">DSM 16511 / JCM 12458 / E9I37-1</strain>
    </source>
</reference>
<dbReference type="EMBL" id="CP002452">
    <property type="protein sequence ID" value="ADV47050.1"/>
    <property type="molecule type" value="Genomic_DNA"/>
</dbReference>
<dbReference type="SUPFAM" id="SSF51306">
    <property type="entry name" value="LexA/Signal peptidase"/>
    <property type="match status" value="1"/>
</dbReference>
<evidence type="ECO:0000313" key="5">
    <source>
        <dbReference type="EMBL" id="ADV47050.1"/>
    </source>
</evidence>
<evidence type="ECO:0000256" key="1">
    <source>
        <dbReference type="ARBA" id="ARBA00023015"/>
    </source>
</evidence>
<sequence>MDVVKNIKAMIPPRNKKDVIARVRELVEADGKKPPAEKTLYAKLSEGRGIQLWLVPYFASALGVTEQDLFDPSKRHKIAKEEVRKDPFRYLDEIEDAAVLKHAITAEVMSVKAAAGTGNNIESIDVFTTGRKAVLDSIIFKAPPKGPIRLMQVDGYSMVPMLYPDSWVIYEDAIEYTVDGLYVINYSNELMVKLLQFNPEEDVLEIISKNPEYKSWKVRPGDQSTFQIVGKVLRCII</sequence>
<gene>
    <name evidence="5" type="ordered locus">Nitsa_1805</name>
</gene>
<dbReference type="eggNOG" id="COG2932">
    <property type="taxonomic scope" value="Bacteria"/>
</dbReference>
<proteinExistence type="predicted"/>
<keyword evidence="3" id="KW-0804">Transcription</keyword>
<dbReference type="STRING" id="749222.Nitsa_1805"/>
<feature type="domain" description="Peptidase S24/S26A/S26B/S26C" evidence="4">
    <location>
        <begin position="113"/>
        <end position="232"/>
    </location>
</feature>
<dbReference type="Gene3D" id="2.10.109.10">
    <property type="entry name" value="Umud Fragment, subunit A"/>
    <property type="match status" value="1"/>
</dbReference>
<dbReference type="AlphaFoldDB" id="E6X1Q9"/>
<evidence type="ECO:0000313" key="6">
    <source>
        <dbReference type="Proteomes" id="UP000008633"/>
    </source>
</evidence>
<dbReference type="PANTHER" id="PTHR40661">
    <property type="match status" value="1"/>
</dbReference>
<dbReference type="InterPro" id="IPR039418">
    <property type="entry name" value="LexA-like"/>
</dbReference>
<dbReference type="Proteomes" id="UP000008633">
    <property type="component" value="Chromosome"/>
</dbReference>
<reference evidence="6" key="2">
    <citation type="submission" date="2011-01" db="EMBL/GenBank/DDBJ databases">
        <title>The complete genome of Nitratifractor salsuginis DSM 16511.</title>
        <authorList>
            <consortium name="US DOE Joint Genome Institute (JGI-PGF)"/>
            <person name="Lucas S."/>
            <person name="Copeland A."/>
            <person name="Lapidus A."/>
            <person name="Bruce D."/>
            <person name="Goodwin L."/>
            <person name="Pitluck S."/>
            <person name="Kyrpides N."/>
            <person name="Mavromatis K."/>
            <person name="Ivanova N."/>
            <person name="Mikhailova N."/>
            <person name="Zeytun A."/>
            <person name="Detter J.C."/>
            <person name="Tapia R."/>
            <person name="Han C."/>
            <person name="Land M."/>
            <person name="Hauser L."/>
            <person name="Markowitz V."/>
            <person name="Cheng J.-F."/>
            <person name="Hugenholtz P."/>
            <person name="Woyke T."/>
            <person name="Wu D."/>
            <person name="Tindall B."/>
            <person name="Schuetze A."/>
            <person name="Brambilla E."/>
            <person name="Klenk H.-P."/>
            <person name="Eisen J.A."/>
        </authorList>
    </citation>
    <scope>NUCLEOTIDE SEQUENCE [LARGE SCALE GENOMIC DNA]</scope>
    <source>
        <strain evidence="6">DSM 16511 / JCM 12458 / E9I37-1</strain>
    </source>
</reference>
<protein>
    <submittedName>
        <fullName evidence="5">Peptidase S24/S26A/S26B, conserved region</fullName>
    </submittedName>
</protein>
<keyword evidence="2" id="KW-0238">DNA-binding</keyword>
<name>E6X1Q9_NITSE</name>
<dbReference type="KEGG" id="nsa:Nitsa_1805"/>
<dbReference type="Pfam" id="PF00717">
    <property type="entry name" value="Peptidase_S24"/>
    <property type="match status" value="1"/>
</dbReference>
<dbReference type="HOGENOM" id="CLU_1169692_0_0_7"/>
<dbReference type="GO" id="GO:0003677">
    <property type="term" value="F:DNA binding"/>
    <property type="evidence" value="ECO:0007669"/>
    <property type="project" value="UniProtKB-KW"/>
</dbReference>
<dbReference type="InterPro" id="IPR015927">
    <property type="entry name" value="Peptidase_S24_S26A/B/C"/>
</dbReference>
<keyword evidence="1" id="KW-0805">Transcription regulation</keyword>
<dbReference type="PANTHER" id="PTHR40661:SF3">
    <property type="entry name" value="FELS-1 PROPHAGE TRANSCRIPTIONAL REGULATOR"/>
    <property type="match status" value="1"/>
</dbReference>